<evidence type="ECO:0000256" key="1">
    <source>
        <dbReference type="SAM" id="MobiDB-lite"/>
    </source>
</evidence>
<accession>A0A8H6RZ46</accession>
<dbReference type="Proteomes" id="UP000636479">
    <property type="component" value="Unassembled WGS sequence"/>
</dbReference>
<evidence type="ECO:0000313" key="3">
    <source>
        <dbReference type="Proteomes" id="UP000636479"/>
    </source>
</evidence>
<evidence type="ECO:0000313" key="2">
    <source>
        <dbReference type="EMBL" id="KAF7288897.1"/>
    </source>
</evidence>
<name>A0A8H6RZ46_9AGAR</name>
<keyword evidence="3" id="KW-1185">Reference proteome</keyword>
<comment type="caution">
    <text evidence="2">The sequence shown here is derived from an EMBL/GenBank/DDBJ whole genome shotgun (WGS) entry which is preliminary data.</text>
</comment>
<dbReference type="OrthoDB" id="2553626at2759"/>
<feature type="compositionally biased region" description="Low complexity" evidence="1">
    <location>
        <begin position="144"/>
        <end position="185"/>
    </location>
</feature>
<reference evidence="2" key="1">
    <citation type="submission" date="2020-05" db="EMBL/GenBank/DDBJ databases">
        <title>Mycena genomes resolve the evolution of fungal bioluminescence.</title>
        <authorList>
            <person name="Tsai I.J."/>
        </authorList>
    </citation>
    <scope>NUCLEOTIDE SEQUENCE</scope>
    <source>
        <strain evidence="2">171206Taipei</strain>
    </source>
</reference>
<sequence length="434" mass="45543">MSRSTSRSRALTLHSSALSDAEHALFSASFCEVADLPQNTIDWEATRVEVSLREARAWLCGRYPEIGSGVVDEILRLFAPATRLTPGAFSAALRLALHAREQPGMSVDRSMAFLQAPVPPSLPRVNTTNPFFSLPTPAPSPEASTRPMLPSRSSSRPTGSDSASTSSGASSIGSRASSASTPARRTSGHAYSVSLSALAITDSNNSATPPPVHPLRRAVTQTEPKTPPPSVDATIRRSPSNPFKQRPNPSPPARPPPLPPRRASTSGPVPILSPFDTGSFPPPPPIPTSAYPYPSSNSNSAGFRPAPPPLAPRTAPAGKSAFSPISPPKTRWTSSARPAFDLEGFKASVQPPTPADSGSDPYSFVTGRRVVSDGSPTSAPPNTRRERTTSTSPSRAAPREDAGAIVLPRALRRTLAGAGWVGAERGERDGLLGT</sequence>
<feature type="region of interest" description="Disordered" evidence="1">
    <location>
        <begin position="125"/>
        <end position="187"/>
    </location>
</feature>
<dbReference type="EMBL" id="JACAZF010000018">
    <property type="protein sequence ID" value="KAF7288897.1"/>
    <property type="molecule type" value="Genomic_DNA"/>
</dbReference>
<feature type="region of interest" description="Disordered" evidence="1">
    <location>
        <begin position="202"/>
        <end position="405"/>
    </location>
</feature>
<organism evidence="2 3">
    <name type="scientific">Mycena indigotica</name>
    <dbReference type="NCBI Taxonomy" id="2126181"/>
    <lineage>
        <taxon>Eukaryota</taxon>
        <taxon>Fungi</taxon>
        <taxon>Dikarya</taxon>
        <taxon>Basidiomycota</taxon>
        <taxon>Agaricomycotina</taxon>
        <taxon>Agaricomycetes</taxon>
        <taxon>Agaricomycetidae</taxon>
        <taxon>Agaricales</taxon>
        <taxon>Marasmiineae</taxon>
        <taxon>Mycenaceae</taxon>
        <taxon>Mycena</taxon>
    </lineage>
</organism>
<proteinExistence type="predicted"/>
<dbReference type="GeneID" id="59352973"/>
<feature type="compositionally biased region" description="Pro residues" evidence="1">
    <location>
        <begin position="248"/>
        <end position="260"/>
    </location>
</feature>
<feature type="compositionally biased region" description="Low complexity" evidence="1">
    <location>
        <begin position="288"/>
        <end position="301"/>
    </location>
</feature>
<dbReference type="RefSeq" id="XP_037213049.1">
    <property type="nucleotide sequence ID" value="XM_037370457.1"/>
</dbReference>
<dbReference type="AlphaFoldDB" id="A0A8H6RZ46"/>
<gene>
    <name evidence="2" type="ORF">MIND_01405700</name>
</gene>
<protein>
    <submittedName>
        <fullName evidence="2">Glycolipid transfer protein</fullName>
    </submittedName>
</protein>